<dbReference type="SUPFAM" id="SSF53098">
    <property type="entry name" value="Ribonuclease H-like"/>
    <property type="match status" value="1"/>
</dbReference>
<name>A0A183GMC3_HELPZ</name>
<protein>
    <submittedName>
        <fullName evidence="3">RNase H domain-containing protein</fullName>
    </submittedName>
</protein>
<dbReference type="InterPro" id="IPR012337">
    <property type="entry name" value="RNaseH-like_sf"/>
</dbReference>
<dbReference type="GO" id="GO:0003676">
    <property type="term" value="F:nucleic acid binding"/>
    <property type="evidence" value="ECO:0007669"/>
    <property type="project" value="InterPro"/>
</dbReference>
<dbReference type="AlphaFoldDB" id="A0A183GMC3"/>
<reference evidence="1 2" key="1">
    <citation type="submission" date="2018-11" db="EMBL/GenBank/DDBJ databases">
        <authorList>
            <consortium name="Pathogen Informatics"/>
        </authorList>
    </citation>
    <scope>NUCLEOTIDE SEQUENCE [LARGE SCALE GENOMIC DNA]</scope>
</reference>
<accession>A0A3P8CR93</accession>
<dbReference type="PANTHER" id="PTHR47331">
    <property type="entry name" value="PHD-TYPE DOMAIN-CONTAINING PROTEIN"/>
    <property type="match status" value="1"/>
</dbReference>
<organism evidence="2 3">
    <name type="scientific">Heligmosomoides polygyrus</name>
    <name type="common">Parasitic roundworm</name>
    <dbReference type="NCBI Taxonomy" id="6339"/>
    <lineage>
        <taxon>Eukaryota</taxon>
        <taxon>Metazoa</taxon>
        <taxon>Ecdysozoa</taxon>
        <taxon>Nematoda</taxon>
        <taxon>Chromadorea</taxon>
        <taxon>Rhabditida</taxon>
        <taxon>Rhabditina</taxon>
        <taxon>Rhabditomorpha</taxon>
        <taxon>Strongyloidea</taxon>
        <taxon>Heligmosomidae</taxon>
        <taxon>Heligmosomoides</taxon>
    </lineage>
</organism>
<accession>A0A183GMC3</accession>
<evidence type="ECO:0000313" key="1">
    <source>
        <dbReference type="EMBL" id="VDP41362.1"/>
    </source>
</evidence>
<dbReference type="OrthoDB" id="5872779at2759"/>
<dbReference type="EMBL" id="UZAH01035543">
    <property type="protein sequence ID" value="VDP41362.1"/>
    <property type="molecule type" value="Genomic_DNA"/>
</dbReference>
<keyword evidence="2" id="KW-1185">Reference proteome</keyword>
<dbReference type="Proteomes" id="UP000050761">
    <property type="component" value="Unassembled WGS sequence"/>
</dbReference>
<dbReference type="PANTHER" id="PTHR47331:SF5">
    <property type="entry name" value="RIBONUCLEASE H"/>
    <property type="match status" value="1"/>
</dbReference>
<evidence type="ECO:0000313" key="2">
    <source>
        <dbReference type="Proteomes" id="UP000050761"/>
    </source>
</evidence>
<reference evidence="3" key="2">
    <citation type="submission" date="2019-09" db="UniProtKB">
        <authorList>
            <consortium name="WormBaseParasite"/>
        </authorList>
    </citation>
    <scope>IDENTIFICATION</scope>
</reference>
<dbReference type="InterPro" id="IPR036397">
    <property type="entry name" value="RNaseH_sf"/>
</dbReference>
<sequence length="217" mass="24471">MLPLIHKLFLHCLWQYELDLDEEIPPHLKEKWGQVIKDMLGFTKTIPRFLMEKDVNVVLVSFTDASSEAIPACIYLCSDGHSNLLMAKSKLPSIKSKATIPKLELDAVTIALRITNAVVSQVQSTLSIRQVFILTDSEITLKWIKSRPLKEAGVMVFNRLMEIERIIDHLHSSGREVFFCHIPTTLDPADCTTVIGSLSKAGPVHQKCSINSWFRST</sequence>
<evidence type="ECO:0000313" key="3">
    <source>
        <dbReference type="WBParaSite" id="HPBE_0002384301-mRNA-1"/>
    </source>
</evidence>
<proteinExistence type="predicted"/>
<gene>
    <name evidence="1" type="ORF">HPBE_LOCUS23842</name>
</gene>
<dbReference type="InterPro" id="IPR008042">
    <property type="entry name" value="Retrotrans_Pao"/>
</dbReference>
<dbReference type="Gene3D" id="3.30.420.10">
    <property type="entry name" value="Ribonuclease H-like superfamily/Ribonuclease H"/>
    <property type="match status" value="1"/>
</dbReference>
<dbReference type="Pfam" id="PF05380">
    <property type="entry name" value="Peptidase_A17"/>
    <property type="match status" value="1"/>
</dbReference>
<dbReference type="WBParaSite" id="HPBE_0002384301-mRNA-1">
    <property type="protein sequence ID" value="HPBE_0002384301-mRNA-1"/>
    <property type="gene ID" value="HPBE_0002384301"/>
</dbReference>